<dbReference type="EC" id="2.7.7.48" evidence="1"/>
<comment type="similarity">
    <text evidence="1">Belongs to the RdRP family.</text>
</comment>
<dbReference type="Proteomes" id="UP001289374">
    <property type="component" value="Unassembled WGS sequence"/>
</dbReference>
<dbReference type="EMBL" id="JACGWL010000011">
    <property type="protein sequence ID" value="KAK4391718.1"/>
    <property type="molecule type" value="Genomic_DNA"/>
</dbReference>
<reference evidence="3" key="1">
    <citation type="submission" date="2020-06" db="EMBL/GenBank/DDBJ databases">
        <authorList>
            <person name="Li T."/>
            <person name="Hu X."/>
            <person name="Zhang T."/>
            <person name="Song X."/>
            <person name="Zhang H."/>
            <person name="Dai N."/>
            <person name="Sheng W."/>
            <person name="Hou X."/>
            <person name="Wei L."/>
        </authorList>
    </citation>
    <scope>NUCLEOTIDE SEQUENCE</scope>
    <source>
        <strain evidence="3">K16</strain>
        <tissue evidence="3">Leaf</tissue>
    </source>
</reference>
<dbReference type="GO" id="GO:0003968">
    <property type="term" value="F:RNA-directed RNA polymerase activity"/>
    <property type="evidence" value="ECO:0007669"/>
    <property type="project" value="UniProtKB-KW"/>
</dbReference>
<feature type="domain" description="RDRP core" evidence="2">
    <location>
        <begin position="32"/>
        <end position="127"/>
    </location>
</feature>
<dbReference type="InterPro" id="IPR007855">
    <property type="entry name" value="RDRP"/>
</dbReference>
<dbReference type="GO" id="GO:0030422">
    <property type="term" value="P:siRNA processing"/>
    <property type="evidence" value="ECO:0007669"/>
    <property type="project" value="TreeGrafter"/>
</dbReference>
<dbReference type="PANTHER" id="PTHR23079">
    <property type="entry name" value="RNA-DEPENDENT RNA POLYMERASE"/>
    <property type="match status" value="1"/>
</dbReference>
<dbReference type="GO" id="GO:0031380">
    <property type="term" value="C:nuclear RNA-directed RNA polymerase complex"/>
    <property type="evidence" value="ECO:0007669"/>
    <property type="project" value="TreeGrafter"/>
</dbReference>
<evidence type="ECO:0000259" key="2">
    <source>
        <dbReference type="Pfam" id="PF05183"/>
    </source>
</evidence>
<comment type="function">
    <text evidence="1">Probably involved in the RNA silencing pathway and required for the generation of small interfering RNAs (siRNAs).</text>
</comment>
<protein>
    <recommendedName>
        <fullName evidence="1">RNA-dependent RNA polymerase</fullName>
        <ecNumber evidence="1">2.7.7.48</ecNumber>
    </recommendedName>
</protein>
<dbReference type="GO" id="GO:0003723">
    <property type="term" value="F:RNA binding"/>
    <property type="evidence" value="ECO:0007669"/>
    <property type="project" value="UniProtKB-KW"/>
</dbReference>
<evidence type="ECO:0000313" key="3">
    <source>
        <dbReference type="EMBL" id="KAK4391718.1"/>
    </source>
</evidence>
<keyword evidence="4" id="KW-1185">Reference proteome</keyword>
<name>A0AAE1WE68_9LAMI</name>
<reference evidence="3" key="2">
    <citation type="journal article" date="2024" name="Plant">
        <title>Genomic evolution and insights into agronomic trait innovations of Sesamum species.</title>
        <authorList>
            <person name="Miao H."/>
            <person name="Wang L."/>
            <person name="Qu L."/>
            <person name="Liu H."/>
            <person name="Sun Y."/>
            <person name="Le M."/>
            <person name="Wang Q."/>
            <person name="Wei S."/>
            <person name="Zheng Y."/>
            <person name="Lin W."/>
            <person name="Duan Y."/>
            <person name="Cao H."/>
            <person name="Xiong S."/>
            <person name="Wang X."/>
            <person name="Wei L."/>
            <person name="Li C."/>
            <person name="Ma Q."/>
            <person name="Ju M."/>
            <person name="Zhao R."/>
            <person name="Li G."/>
            <person name="Mu C."/>
            <person name="Tian Q."/>
            <person name="Mei H."/>
            <person name="Zhang T."/>
            <person name="Gao T."/>
            <person name="Zhang H."/>
        </authorList>
    </citation>
    <scope>NUCLEOTIDE SEQUENCE</scope>
    <source>
        <strain evidence="3">K16</strain>
    </source>
</reference>
<keyword evidence="1" id="KW-0694">RNA-binding</keyword>
<organism evidence="3 4">
    <name type="scientific">Sesamum angolense</name>
    <dbReference type="NCBI Taxonomy" id="2727404"/>
    <lineage>
        <taxon>Eukaryota</taxon>
        <taxon>Viridiplantae</taxon>
        <taxon>Streptophyta</taxon>
        <taxon>Embryophyta</taxon>
        <taxon>Tracheophyta</taxon>
        <taxon>Spermatophyta</taxon>
        <taxon>Magnoliopsida</taxon>
        <taxon>eudicotyledons</taxon>
        <taxon>Gunneridae</taxon>
        <taxon>Pentapetalae</taxon>
        <taxon>asterids</taxon>
        <taxon>lamiids</taxon>
        <taxon>Lamiales</taxon>
        <taxon>Pedaliaceae</taxon>
        <taxon>Sesamum</taxon>
    </lineage>
</organism>
<keyword evidence="1" id="KW-0808">Transferase</keyword>
<dbReference type="Pfam" id="PF05183">
    <property type="entry name" value="RdRP"/>
    <property type="match status" value="1"/>
</dbReference>
<dbReference type="PANTHER" id="PTHR23079:SF55">
    <property type="entry name" value="RNA-DIRECTED RNA POLYMERASE"/>
    <property type="match status" value="1"/>
</dbReference>
<gene>
    <name evidence="3" type="ORF">Sango_1949600</name>
</gene>
<evidence type="ECO:0000256" key="1">
    <source>
        <dbReference type="RuleBase" id="RU363098"/>
    </source>
</evidence>
<evidence type="ECO:0000313" key="4">
    <source>
        <dbReference type="Proteomes" id="UP001289374"/>
    </source>
</evidence>
<keyword evidence="1" id="KW-0943">RNA-mediated gene silencing</keyword>
<comment type="caution">
    <text evidence="3">The sequence shown here is derived from an EMBL/GenBank/DDBJ whole genome shotgun (WGS) entry which is preliminary data.</text>
</comment>
<proteinExistence type="inferred from homology"/>
<dbReference type="InterPro" id="IPR057596">
    <property type="entry name" value="RDRP_core"/>
</dbReference>
<dbReference type="AlphaFoldDB" id="A0AAE1WE68"/>
<keyword evidence="1" id="KW-0548">Nucleotidyltransferase</keyword>
<keyword evidence="1 3" id="KW-0696">RNA-directed RNA polymerase</keyword>
<comment type="catalytic activity">
    <reaction evidence="1">
        <text>RNA(n) + a ribonucleoside 5'-triphosphate = RNA(n+1) + diphosphate</text>
        <dbReference type="Rhea" id="RHEA:21248"/>
        <dbReference type="Rhea" id="RHEA-COMP:14527"/>
        <dbReference type="Rhea" id="RHEA-COMP:17342"/>
        <dbReference type="ChEBI" id="CHEBI:33019"/>
        <dbReference type="ChEBI" id="CHEBI:61557"/>
        <dbReference type="ChEBI" id="CHEBI:140395"/>
        <dbReference type="EC" id="2.7.7.48"/>
    </reaction>
</comment>
<sequence>MLEKKSTYSAVKVYYVHVDSVSSHGYEEDYILSRKTISEARRLFMHIHTVSTIEKYMARFSLILSKTRKLDIDFRAVTIQRIEDIPFRDENESIIHDEDGKPILHTDGTGYISEDLAMKCPRNFSLANDITDNSFENSKELYENEIILVIILVDSDDECLEENHVE</sequence>
<accession>A0AAE1WE68</accession>